<dbReference type="EC" id="4.2.1.20" evidence="3"/>
<dbReference type="Proteomes" id="UP001195483">
    <property type="component" value="Unassembled WGS sequence"/>
</dbReference>
<dbReference type="CDD" id="cd04724">
    <property type="entry name" value="Tryptophan_synthase_alpha"/>
    <property type="match status" value="1"/>
</dbReference>
<dbReference type="Gene3D" id="3.20.20.70">
    <property type="entry name" value="Aldolase class I"/>
    <property type="match status" value="1"/>
</dbReference>
<dbReference type="PROSITE" id="PS00167">
    <property type="entry name" value="TRP_SYNTHASE_ALPHA"/>
    <property type="match status" value="1"/>
</dbReference>
<evidence type="ECO:0000256" key="3">
    <source>
        <dbReference type="ARBA" id="ARBA00012043"/>
    </source>
</evidence>
<reference evidence="10" key="3">
    <citation type="submission" date="2023-05" db="EMBL/GenBank/DDBJ databases">
        <authorList>
            <person name="Smith C.H."/>
        </authorList>
    </citation>
    <scope>NUCLEOTIDE SEQUENCE</scope>
    <source>
        <strain evidence="10">CHS0354</strain>
        <tissue evidence="10">Mantle</tissue>
    </source>
</reference>
<dbReference type="InterPro" id="IPR018204">
    <property type="entry name" value="Trp_synthase_alpha_AS"/>
</dbReference>
<evidence type="ECO:0000256" key="8">
    <source>
        <dbReference type="ARBA" id="ARBA00049047"/>
    </source>
</evidence>
<comment type="subunit">
    <text evidence="2">Tetramer of two alpha and two beta chains.</text>
</comment>
<keyword evidence="7" id="KW-0456">Lyase</keyword>
<evidence type="ECO:0000256" key="7">
    <source>
        <dbReference type="ARBA" id="ARBA00023239"/>
    </source>
</evidence>
<dbReference type="InterPro" id="IPR013785">
    <property type="entry name" value="Aldolase_TIM"/>
</dbReference>
<evidence type="ECO:0000256" key="9">
    <source>
        <dbReference type="RuleBase" id="RU003662"/>
    </source>
</evidence>
<dbReference type="SUPFAM" id="SSF51366">
    <property type="entry name" value="Ribulose-phoshate binding barrel"/>
    <property type="match status" value="1"/>
</dbReference>
<evidence type="ECO:0000256" key="1">
    <source>
        <dbReference type="ARBA" id="ARBA00004733"/>
    </source>
</evidence>
<keyword evidence="5" id="KW-0822">Tryptophan biosynthesis</keyword>
<comment type="pathway">
    <text evidence="1">Amino-acid biosynthesis; L-tryptophan biosynthesis; L-tryptophan from chorismate: step 5/5.</text>
</comment>
<evidence type="ECO:0000313" key="10">
    <source>
        <dbReference type="EMBL" id="KAK3582383.1"/>
    </source>
</evidence>
<keyword evidence="4" id="KW-0028">Amino-acid biosynthesis</keyword>
<dbReference type="EMBL" id="JAEAOA010001427">
    <property type="protein sequence ID" value="KAK3582383.1"/>
    <property type="molecule type" value="Genomic_DNA"/>
</dbReference>
<name>A0AAE0RZI2_9BIVA</name>
<gene>
    <name evidence="10" type="ORF">CHS0354_023927</name>
</gene>
<evidence type="ECO:0000256" key="4">
    <source>
        <dbReference type="ARBA" id="ARBA00022605"/>
    </source>
</evidence>
<dbReference type="PANTHER" id="PTHR43406:SF1">
    <property type="entry name" value="TRYPTOPHAN SYNTHASE ALPHA CHAIN, CHLOROPLASTIC"/>
    <property type="match status" value="1"/>
</dbReference>
<comment type="caution">
    <text evidence="10">The sequence shown here is derived from an EMBL/GenBank/DDBJ whole genome shotgun (WGS) entry which is preliminary data.</text>
</comment>
<protein>
    <recommendedName>
        <fullName evidence="3">tryptophan synthase</fullName>
        <ecNumber evidence="3">4.2.1.20</ecNumber>
    </recommendedName>
</protein>
<evidence type="ECO:0000256" key="5">
    <source>
        <dbReference type="ARBA" id="ARBA00022822"/>
    </source>
</evidence>
<evidence type="ECO:0000256" key="6">
    <source>
        <dbReference type="ARBA" id="ARBA00023141"/>
    </source>
</evidence>
<keyword evidence="6" id="KW-0057">Aromatic amino acid biosynthesis</keyword>
<accession>A0AAE0RZI2</accession>
<proteinExistence type="inferred from homology"/>
<reference evidence="10" key="1">
    <citation type="journal article" date="2021" name="Genome Biol. Evol.">
        <title>A High-Quality Reference Genome for a Parasitic Bivalve with Doubly Uniparental Inheritance (Bivalvia: Unionida).</title>
        <authorList>
            <person name="Smith C.H."/>
        </authorList>
    </citation>
    <scope>NUCLEOTIDE SEQUENCE</scope>
    <source>
        <strain evidence="10">CHS0354</strain>
    </source>
</reference>
<reference evidence="10" key="2">
    <citation type="journal article" date="2021" name="Genome Biol. Evol.">
        <title>Developing a high-quality reference genome for a parasitic bivalve with doubly uniparental inheritance (Bivalvia: Unionida).</title>
        <authorList>
            <person name="Smith C.H."/>
        </authorList>
    </citation>
    <scope>NUCLEOTIDE SEQUENCE</scope>
    <source>
        <strain evidence="10">CHS0354</strain>
        <tissue evidence="10">Mantle</tissue>
    </source>
</reference>
<evidence type="ECO:0000256" key="2">
    <source>
        <dbReference type="ARBA" id="ARBA00011270"/>
    </source>
</evidence>
<organism evidence="10 11">
    <name type="scientific">Potamilus streckersoni</name>
    <dbReference type="NCBI Taxonomy" id="2493646"/>
    <lineage>
        <taxon>Eukaryota</taxon>
        <taxon>Metazoa</taxon>
        <taxon>Spiralia</taxon>
        <taxon>Lophotrochozoa</taxon>
        <taxon>Mollusca</taxon>
        <taxon>Bivalvia</taxon>
        <taxon>Autobranchia</taxon>
        <taxon>Heteroconchia</taxon>
        <taxon>Palaeoheterodonta</taxon>
        <taxon>Unionida</taxon>
        <taxon>Unionoidea</taxon>
        <taxon>Unionidae</taxon>
        <taxon>Ambleminae</taxon>
        <taxon>Lampsilini</taxon>
        <taxon>Potamilus</taxon>
    </lineage>
</organism>
<dbReference type="AlphaFoldDB" id="A0AAE0RZI2"/>
<keyword evidence="11" id="KW-1185">Reference proteome</keyword>
<sequence length="262" mass="29222">MVKSLETALIKKRSILSIYFTAGFPKLDDTLPILNALEKTGKVDLVEIGFPFSDPIADGKVLQESSQLAIKNGMTLHYLLDLLKEAKSRIAIPIVLMGYLNPIIQYGVEKFCEAARDANVRGVIIPDLPYEVYEKEYENCFKMNGLSNILLITPESGEERIKMVMKRTQGFLYVVSASSTTGTTRGLNDEKTITYFNMIKSLERKMDMNIVKLVGFGISNAASFRQACKYADGAIIGSAFVKMLHETKDLKEGISQFIHSVK</sequence>
<dbReference type="InterPro" id="IPR011060">
    <property type="entry name" value="RibuloseP-bd_barrel"/>
</dbReference>
<comment type="similarity">
    <text evidence="9">Belongs to the TrpA family.</text>
</comment>
<dbReference type="GO" id="GO:0004834">
    <property type="term" value="F:tryptophan synthase activity"/>
    <property type="evidence" value="ECO:0007669"/>
    <property type="project" value="UniProtKB-EC"/>
</dbReference>
<dbReference type="GO" id="GO:0005829">
    <property type="term" value="C:cytosol"/>
    <property type="evidence" value="ECO:0007669"/>
    <property type="project" value="TreeGrafter"/>
</dbReference>
<dbReference type="HAMAP" id="MF_00131">
    <property type="entry name" value="Trp_synth_alpha"/>
    <property type="match status" value="1"/>
</dbReference>
<dbReference type="NCBIfam" id="TIGR00262">
    <property type="entry name" value="trpA"/>
    <property type="match status" value="1"/>
</dbReference>
<dbReference type="Pfam" id="PF00290">
    <property type="entry name" value="Trp_syntA"/>
    <property type="match status" value="1"/>
</dbReference>
<comment type="catalytic activity">
    <reaction evidence="8">
        <text>(1S,2R)-1-C-(indol-3-yl)glycerol 3-phosphate + L-serine = D-glyceraldehyde 3-phosphate + L-tryptophan + H2O</text>
        <dbReference type="Rhea" id="RHEA:10532"/>
        <dbReference type="ChEBI" id="CHEBI:15377"/>
        <dbReference type="ChEBI" id="CHEBI:33384"/>
        <dbReference type="ChEBI" id="CHEBI:57912"/>
        <dbReference type="ChEBI" id="CHEBI:58866"/>
        <dbReference type="ChEBI" id="CHEBI:59776"/>
        <dbReference type="EC" id="4.2.1.20"/>
    </reaction>
</comment>
<dbReference type="InterPro" id="IPR002028">
    <property type="entry name" value="Trp_synthase_suA"/>
</dbReference>
<dbReference type="PANTHER" id="PTHR43406">
    <property type="entry name" value="TRYPTOPHAN SYNTHASE, ALPHA CHAIN"/>
    <property type="match status" value="1"/>
</dbReference>
<evidence type="ECO:0000313" key="11">
    <source>
        <dbReference type="Proteomes" id="UP001195483"/>
    </source>
</evidence>